<evidence type="ECO:0000259" key="1">
    <source>
        <dbReference type="Pfam" id="PF13456"/>
    </source>
</evidence>
<dbReference type="Pfam" id="PF13456">
    <property type="entry name" value="RVT_3"/>
    <property type="match status" value="1"/>
</dbReference>
<dbReference type="InterPro" id="IPR012337">
    <property type="entry name" value="RNaseH-like_sf"/>
</dbReference>
<name>A0AAQ3T9N4_PASNO</name>
<dbReference type="GO" id="GO:0004523">
    <property type="term" value="F:RNA-DNA hybrid ribonuclease activity"/>
    <property type="evidence" value="ECO:0007669"/>
    <property type="project" value="InterPro"/>
</dbReference>
<dbReference type="Gene3D" id="3.30.420.10">
    <property type="entry name" value="Ribonuclease H-like superfamily/Ribonuclease H"/>
    <property type="match status" value="1"/>
</dbReference>
<dbReference type="CDD" id="cd06222">
    <property type="entry name" value="RNase_H_like"/>
    <property type="match status" value="1"/>
</dbReference>
<dbReference type="AlphaFoldDB" id="A0AAQ3T9N4"/>
<dbReference type="InterPro" id="IPR036397">
    <property type="entry name" value="RNaseH_sf"/>
</dbReference>
<gene>
    <name evidence="2" type="ORF">U9M48_017972</name>
</gene>
<proteinExistence type="predicted"/>
<organism evidence="2 3">
    <name type="scientific">Paspalum notatum var. saurae</name>
    <dbReference type="NCBI Taxonomy" id="547442"/>
    <lineage>
        <taxon>Eukaryota</taxon>
        <taxon>Viridiplantae</taxon>
        <taxon>Streptophyta</taxon>
        <taxon>Embryophyta</taxon>
        <taxon>Tracheophyta</taxon>
        <taxon>Spermatophyta</taxon>
        <taxon>Magnoliopsida</taxon>
        <taxon>Liliopsida</taxon>
        <taxon>Poales</taxon>
        <taxon>Poaceae</taxon>
        <taxon>PACMAD clade</taxon>
        <taxon>Panicoideae</taxon>
        <taxon>Andropogonodae</taxon>
        <taxon>Paspaleae</taxon>
        <taxon>Paspalinae</taxon>
        <taxon>Paspalum</taxon>
    </lineage>
</organism>
<dbReference type="PANTHER" id="PTHR47074">
    <property type="entry name" value="BNAC02G40300D PROTEIN"/>
    <property type="match status" value="1"/>
</dbReference>
<keyword evidence="3" id="KW-1185">Reference proteome</keyword>
<dbReference type="InterPro" id="IPR002156">
    <property type="entry name" value="RNaseH_domain"/>
</dbReference>
<dbReference type="EMBL" id="CP144748">
    <property type="protein sequence ID" value="WVZ69136.1"/>
    <property type="molecule type" value="Genomic_DNA"/>
</dbReference>
<feature type="domain" description="RNase H type-1" evidence="1">
    <location>
        <begin position="108"/>
        <end position="200"/>
    </location>
</feature>
<evidence type="ECO:0000313" key="3">
    <source>
        <dbReference type="Proteomes" id="UP001341281"/>
    </source>
</evidence>
<reference evidence="2 3" key="1">
    <citation type="submission" date="2024-02" db="EMBL/GenBank/DDBJ databases">
        <title>High-quality chromosome-scale genome assembly of Pensacola bahiagrass (Paspalum notatum Flugge var. saurae).</title>
        <authorList>
            <person name="Vega J.M."/>
            <person name="Podio M."/>
            <person name="Orjuela J."/>
            <person name="Siena L.A."/>
            <person name="Pessino S.C."/>
            <person name="Combes M.C."/>
            <person name="Mariac C."/>
            <person name="Albertini E."/>
            <person name="Pupilli F."/>
            <person name="Ortiz J.P.A."/>
            <person name="Leblanc O."/>
        </authorList>
    </citation>
    <scope>NUCLEOTIDE SEQUENCE [LARGE SCALE GENOMIC DNA]</scope>
    <source>
        <strain evidence="2">R1</strain>
        <tissue evidence="2">Leaf</tissue>
    </source>
</reference>
<dbReference type="PANTHER" id="PTHR47074:SF11">
    <property type="entry name" value="REVERSE TRANSCRIPTASE-LIKE PROTEIN"/>
    <property type="match status" value="1"/>
</dbReference>
<dbReference type="SUPFAM" id="SSF53098">
    <property type="entry name" value="Ribonuclease H-like"/>
    <property type="match status" value="1"/>
</dbReference>
<accession>A0AAQ3T9N4</accession>
<dbReference type="Proteomes" id="UP001341281">
    <property type="component" value="Chromosome 04"/>
</dbReference>
<dbReference type="InterPro" id="IPR052929">
    <property type="entry name" value="RNase_H-like_EbsB-rel"/>
</dbReference>
<protein>
    <recommendedName>
        <fullName evidence="1">RNase H type-1 domain-containing protein</fullName>
    </recommendedName>
</protein>
<dbReference type="InterPro" id="IPR044730">
    <property type="entry name" value="RNase_H-like_dom_plant"/>
</dbReference>
<sequence length="204" mass="23517">MHAMIRCPHARALRDALREDWKLLLLLWRTWQVRNDITHDTKFSSVASSVIFIRKYWSELCMIRHSSNLFDDKGKQPVFDSQKRNQLNDKTKKKGRWILPESGWIKINVDGAFDDNSKEAGIGVIIRDESGQVLLSSCRYVYAGSDAEEIEALACKEGLSLEAEWINKRAILETDCKSVKEALKKPRCLRSKLTFIITEAMEDK</sequence>
<evidence type="ECO:0000313" key="2">
    <source>
        <dbReference type="EMBL" id="WVZ69136.1"/>
    </source>
</evidence>
<dbReference type="GO" id="GO:0003676">
    <property type="term" value="F:nucleic acid binding"/>
    <property type="evidence" value="ECO:0007669"/>
    <property type="project" value="InterPro"/>
</dbReference>